<reference evidence="7 8" key="1">
    <citation type="journal article" date="2019" name="Emerg. Microbes Infect.">
        <title>Comprehensive subspecies identification of 175 nontuberculous mycobacteria species based on 7547 genomic profiles.</title>
        <authorList>
            <person name="Matsumoto Y."/>
            <person name="Kinjo T."/>
            <person name="Motooka D."/>
            <person name="Nabeya D."/>
            <person name="Jung N."/>
            <person name="Uechi K."/>
            <person name="Horii T."/>
            <person name="Iida T."/>
            <person name="Fujita J."/>
            <person name="Nakamura S."/>
        </authorList>
    </citation>
    <scope>NUCLEOTIDE SEQUENCE [LARGE SCALE GENOMIC DNA]</scope>
    <source>
        <strain evidence="7 8">JCM 13392</strain>
    </source>
</reference>
<dbReference type="GO" id="GO:0005737">
    <property type="term" value="C:cytoplasm"/>
    <property type="evidence" value="ECO:0007669"/>
    <property type="project" value="TreeGrafter"/>
</dbReference>
<dbReference type="SUPFAM" id="SSF51197">
    <property type="entry name" value="Clavaminate synthase-like"/>
    <property type="match status" value="1"/>
</dbReference>
<dbReference type="PANTHER" id="PTHR30468">
    <property type="entry name" value="ALPHA-KETOGLUTARATE-DEPENDENT SULFONATE DIOXYGENASE"/>
    <property type="match status" value="1"/>
</dbReference>
<evidence type="ECO:0000313" key="8">
    <source>
        <dbReference type="Proteomes" id="UP000465241"/>
    </source>
</evidence>
<dbReference type="InterPro" id="IPR051323">
    <property type="entry name" value="AtsK-like"/>
</dbReference>
<dbReference type="GO" id="GO:0046872">
    <property type="term" value="F:metal ion binding"/>
    <property type="evidence" value="ECO:0007669"/>
    <property type="project" value="UniProtKB-KW"/>
</dbReference>
<keyword evidence="8" id="KW-1185">Reference proteome</keyword>
<name>A0A7I9WFS6_9MYCO</name>
<proteinExistence type="inferred from homology"/>
<dbReference type="InterPro" id="IPR003819">
    <property type="entry name" value="TauD/TfdA-like"/>
</dbReference>
<evidence type="ECO:0000256" key="2">
    <source>
        <dbReference type="ARBA" id="ARBA00022723"/>
    </source>
</evidence>
<comment type="caution">
    <text evidence="7">The sequence shown here is derived from an EMBL/GenBank/DDBJ whole genome shotgun (WGS) entry which is preliminary data.</text>
</comment>
<dbReference type="GO" id="GO:0000908">
    <property type="term" value="F:taurine dioxygenase activity"/>
    <property type="evidence" value="ECO:0007669"/>
    <property type="project" value="TreeGrafter"/>
</dbReference>
<protein>
    <submittedName>
        <fullName evidence="7">Alpha-ketoglutarate-dependent taurine dioxygenase</fullName>
    </submittedName>
</protein>
<dbReference type="PANTHER" id="PTHR30468:SF1">
    <property type="entry name" value="ALPHA-KETOGLUTARATE-DEPENDENT SULFONATE DIOXYGENASE"/>
    <property type="match status" value="1"/>
</dbReference>
<keyword evidence="4" id="KW-0560">Oxidoreductase</keyword>
<evidence type="ECO:0000259" key="6">
    <source>
        <dbReference type="Pfam" id="PF02668"/>
    </source>
</evidence>
<feature type="domain" description="TauD/TfdA-like" evidence="6">
    <location>
        <begin position="44"/>
        <end position="301"/>
    </location>
</feature>
<dbReference type="InterPro" id="IPR042098">
    <property type="entry name" value="TauD-like_sf"/>
</dbReference>
<dbReference type="AlphaFoldDB" id="A0A7I9WFS6"/>
<dbReference type="Pfam" id="PF02668">
    <property type="entry name" value="TauD"/>
    <property type="match status" value="1"/>
</dbReference>
<evidence type="ECO:0000256" key="4">
    <source>
        <dbReference type="ARBA" id="ARBA00023002"/>
    </source>
</evidence>
<keyword evidence="3 7" id="KW-0223">Dioxygenase</keyword>
<evidence type="ECO:0000313" key="7">
    <source>
        <dbReference type="EMBL" id="GFG56544.1"/>
    </source>
</evidence>
<comment type="similarity">
    <text evidence="1">Belongs to the TfdA dioxygenase family.</text>
</comment>
<accession>A0A7I9WFS6</accession>
<evidence type="ECO:0000256" key="5">
    <source>
        <dbReference type="ARBA" id="ARBA00023004"/>
    </source>
</evidence>
<dbReference type="RefSeq" id="WP_193488131.1">
    <property type="nucleotide sequence ID" value="NZ_BAAAMC010000028.1"/>
</dbReference>
<dbReference type="EMBL" id="BLKT01000003">
    <property type="protein sequence ID" value="GFG56544.1"/>
    <property type="molecule type" value="Genomic_DNA"/>
</dbReference>
<sequence>MTTAPQPPHPTVMAGYPVLAGPFGHLAAERERLSALRWKHFQAKQIGATLGAAISGVDLDPSLDEAVITELRHALHEYKVLFFRDQTMTGSQHVAVARRFGDLEVHPVLAKSADEDALVRFEKNAGVYGMENLWHQDVTWRSQPSMAAMLHAVTVPAIGGDTLFSDMYAAYDALDEQTRDEIDDLYAVHDFTHAFGKHMDADQAAEMRAKHPPVRHPVVCTHAVTGRKHLYVNRAFVSHFEGRDRASSLELLDRLCRFADYPEHQVRFTWTDKAVAFWDNRALQHYAASDYWPQVRTMERASIIGPTPVR</sequence>
<keyword evidence="2" id="KW-0479">Metal-binding</keyword>
<dbReference type="GO" id="GO:0006790">
    <property type="term" value="P:sulfur compound metabolic process"/>
    <property type="evidence" value="ECO:0007669"/>
    <property type="project" value="TreeGrafter"/>
</dbReference>
<dbReference type="Gene3D" id="3.60.130.10">
    <property type="entry name" value="Clavaminate synthase-like"/>
    <property type="match status" value="1"/>
</dbReference>
<evidence type="ECO:0000256" key="3">
    <source>
        <dbReference type="ARBA" id="ARBA00022964"/>
    </source>
</evidence>
<gene>
    <name evidence="7" type="ORF">MMUR_06800</name>
</gene>
<evidence type="ECO:0000256" key="1">
    <source>
        <dbReference type="ARBA" id="ARBA00005896"/>
    </source>
</evidence>
<keyword evidence="5" id="KW-0408">Iron</keyword>
<organism evidence="7 8">
    <name type="scientific">Mycolicibacterium murale</name>
    <dbReference type="NCBI Taxonomy" id="182220"/>
    <lineage>
        <taxon>Bacteria</taxon>
        <taxon>Bacillati</taxon>
        <taxon>Actinomycetota</taxon>
        <taxon>Actinomycetes</taxon>
        <taxon>Mycobacteriales</taxon>
        <taxon>Mycobacteriaceae</taxon>
        <taxon>Mycolicibacterium</taxon>
    </lineage>
</organism>
<dbReference type="Proteomes" id="UP000465241">
    <property type="component" value="Unassembled WGS sequence"/>
</dbReference>